<dbReference type="OrthoDB" id="1227404at2"/>
<dbReference type="Proteomes" id="UP000010471">
    <property type="component" value="Chromosome"/>
</dbReference>
<dbReference type="SUPFAM" id="SSF56024">
    <property type="entry name" value="Phospholipase D/nuclease"/>
    <property type="match status" value="1"/>
</dbReference>
<dbReference type="Gene3D" id="3.30.870.10">
    <property type="entry name" value="Endonuclease Chain A"/>
    <property type="match status" value="1"/>
</dbReference>
<gene>
    <name evidence="2" type="ORF">Mic7113_1190</name>
</gene>
<dbReference type="InterPro" id="IPR025202">
    <property type="entry name" value="PLD-like_dom"/>
</dbReference>
<dbReference type="AlphaFoldDB" id="K9W9Q2"/>
<accession>K9W9Q2</accession>
<sequence>MEVTFYTQSSRALGDIVKELAADSSSIRIAVAYLSADGLEEVRPYCQDIDVRIVCGVHGCISDLWALKDLVCRPDLQVQGHVFSGQNLFHPKLYIFNGVSEGMTALIGSPNFTFGGLKTNEEVYVGIRGQESAQPIRDAVNYFNNLWTQRSISVESYLLQHPEYKVKVPIHESLTPEQDKVLSSLKAVVQRETCFTFENEAIPTLFKEGRQTIPKKYNNSIASCNLMEPRQSTLFEIVLPDGSTVDGKIRYGNNNWGDYYEILVGDKDNRSKLNKLISENDMLEYYVDIVQRIVSIRRV</sequence>
<organism evidence="2 3">
    <name type="scientific">Allocoleopsis franciscana PCC 7113</name>
    <dbReference type="NCBI Taxonomy" id="1173027"/>
    <lineage>
        <taxon>Bacteria</taxon>
        <taxon>Bacillati</taxon>
        <taxon>Cyanobacteriota</taxon>
        <taxon>Cyanophyceae</taxon>
        <taxon>Coleofasciculales</taxon>
        <taxon>Coleofasciculaceae</taxon>
        <taxon>Allocoleopsis</taxon>
        <taxon>Allocoleopsis franciscana</taxon>
    </lineage>
</organism>
<dbReference type="HOGENOM" id="CLU_930042_0_0_3"/>
<dbReference type="EMBL" id="CP003630">
    <property type="protein sequence ID" value="AFZ17080.1"/>
    <property type="molecule type" value="Genomic_DNA"/>
</dbReference>
<protein>
    <submittedName>
        <fullName evidence="2">Putative HKD family nuclease</fullName>
    </submittedName>
</protein>
<proteinExistence type="predicted"/>
<dbReference type="Pfam" id="PF13091">
    <property type="entry name" value="PLDc_2"/>
    <property type="match status" value="1"/>
</dbReference>
<dbReference type="RefSeq" id="WP_015181240.1">
    <property type="nucleotide sequence ID" value="NC_019738.1"/>
</dbReference>
<evidence type="ECO:0000313" key="3">
    <source>
        <dbReference type="Proteomes" id="UP000010471"/>
    </source>
</evidence>
<name>K9W9Q2_9CYAN</name>
<feature type="domain" description="Phospholipase D-like" evidence="1">
    <location>
        <begin position="22"/>
        <end position="147"/>
    </location>
</feature>
<evidence type="ECO:0000259" key="1">
    <source>
        <dbReference type="Pfam" id="PF13091"/>
    </source>
</evidence>
<reference evidence="2 3" key="1">
    <citation type="submission" date="2012-06" db="EMBL/GenBank/DDBJ databases">
        <title>Finished chromosome of genome of Microcoleus sp. PCC 7113.</title>
        <authorList>
            <consortium name="US DOE Joint Genome Institute"/>
            <person name="Gugger M."/>
            <person name="Coursin T."/>
            <person name="Rippka R."/>
            <person name="Tandeau De Marsac N."/>
            <person name="Huntemann M."/>
            <person name="Wei C.-L."/>
            <person name="Han J."/>
            <person name="Detter J.C."/>
            <person name="Han C."/>
            <person name="Tapia R."/>
            <person name="Chen A."/>
            <person name="Kyrpides N."/>
            <person name="Mavromatis K."/>
            <person name="Markowitz V."/>
            <person name="Szeto E."/>
            <person name="Ivanova N."/>
            <person name="Pagani I."/>
            <person name="Pati A."/>
            <person name="Goodwin L."/>
            <person name="Nordberg H.P."/>
            <person name="Cantor M.N."/>
            <person name="Hua S.X."/>
            <person name="Woyke T."/>
            <person name="Kerfeld C.A."/>
        </authorList>
    </citation>
    <scope>NUCLEOTIDE SEQUENCE [LARGE SCALE GENOMIC DNA]</scope>
    <source>
        <strain evidence="2 3">PCC 7113</strain>
    </source>
</reference>
<dbReference type="KEGG" id="mic:Mic7113_1190"/>
<dbReference type="eggNOG" id="COG3886">
    <property type="taxonomic scope" value="Bacteria"/>
</dbReference>
<keyword evidence="3" id="KW-1185">Reference proteome</keyword>
<evidence type="ECO:0000313" key="2">
    <source>
        <dbReference type="EMBL" id="AFZ17080.1"/>
    </source>
</evidence>